<keyword evidence="5" id="KW-0732">Signal</keyword>
<evidence type="ECO:0000256" key="8">
    <source>
        <dbReference type="ARBA" id="ARBA00025737"/>
    </source>
</evidence>
<keyword evidence="3" id="KW-0349">Heme</keyword>
<proteinExistence type="inferred from homology"/>
<dbReference type="Proteomes" id="UP000186657">
    <property type="component" value="Unassembled WGS sequence"/>
</dbReference>
<feature type="region of interest" description="Disordered" evidence="9">
    <location>
        <begin position="1"/>
        <end position="21"/>
    </location>
</feature>
<gene>
    <name evidence="12" type="ORF">BJP37_17520</name>
</gene>
<evidence type="ECO:0000256" key="1">
    <source>
        <dbReference type="ARBA" id="ARBA00001970"/>
    </source>
</evidence>
<keyword evidence="2 12" id="KW-0575">Peroxidase</keyword>
<evidence type="ECO:0000256" key="2">
    <source>
        <dbReference type="ARBA" id="ARBA00022559"/>
    </source>
</evidence>
<evidence type="ECO:0000313" key="12">
    <source>
        <dbReference type="EMBL" id="OLT60544.1"/>
    </source>
</evidence>
<comment type="similarity">
    <text evidence="8">Belongs to the DyP-type peroxidase family.</text>
</comment>
<dbReference type="AlphaFoldDB" id="A0A1U7N3P9"/>
<evidence type="ECO:0000256" key="7">
    <source>
        <dbReference type="ARBA" id="ARBA00023004"/>
    </source>
</evidence>
<name>A0A1U7N3P9_9CYAN</name>
<dbReference type="RefSeq" id="WP_075900868.1">
    <property type="nucleotide sequence ID" value="NZ_MKZS01000001.1"/>
</dbReference>
<evidence type="ECO:0000256" key="5">
    <source>
        <dbReference type="ARBA" id="ARBA00022729"/>
    </source>
</evidence>
<dbReference type="InterPro" id="IPR049509">
    <property type="entry name" value="DyP_N"/>
</dbReference>
<accession>A0A1U7N3P9</accession>
<reference evidence="12 13" key="1">
    <citation type="submission" date="2016-10" db="EMBL/GenBank/DDBJ databases">
        <title>Comparative genomics uncovers the prolific and rare metabolic potential of the cyanobacterial genus Moorea.</title>
        <authorList>
            <person name="Leao T."/>
            <person name="Castelao G."/>
            <person name="Korobeynikov A."/>
            <person name="Monroe E.A."/>
            <person name="Podell S."/>
            <person name="Glukhov E."/>
            <person name="Allen E."/>
            <person name="Gerwick W.H."/>
            <person name="Gerwick L."/>
        </authorList>
    </citation>
    <scope>NUCLEOTIDE SEQUENCE [LARGE SCALE GENOMIC DNA]</scope>
    <source>
        <strain evidence="12 13">PNG5-198</strain>
    </source>
</reference>
<dbReference type="GO" id="GO:0004601">
    <property type="term" value="F:peroxidase activity"/>
    <property type="evidence" value="ECO:0007669"/>
    <property type="project" value="UniProtKB-KW"/>
</dbReference>
<keyword evidence="7" id="KW-0408">Iron</keyword>
<dbReference type="Pfam" id="PF20628">
    <property type="entry name" value="Dyp_perox_C"/>
    <property type="match status" value="1"/>
</dbReference>
<dbReference type="PANTHER" id="PTHR30521:SF4">
    <property type="entry name" value="DEFERROCHELATASE"/>
    <property type="match status" value="1"/>
</dbReference>
<dbReference type="PROSITE" id="PS51404">
    <property type="entry name" value="DYP_PEROXIDASE"/>
    <property type="match status" value="1"/>
</dbReference>
<dbReference type="GO" id="GO:0005829">
    <property type="term" value="C:cytosol"/>
    <property type="evidence" value="ECO:0007669"/>
    <property type="project" value="TreeGrafter"/>
</dbReference>
<dbReference type="InterPro" id="IPR006314">
    <property type="entry name" value="Dyp_peroxidase"/>
</dbReference>
<keyword evidence="4" id="KW-0479">Metal-binding</keyword>
<dbReference type="GO" id="GO:0046872">
    <property type="term" value="F:metal ion binding"/>
    <property type="evidence" value="ECO:0007669"/>
    <property type="project" value="UniProtKB-KW"/>
</dbReference>
<protein>
    <submittedName>
        <fullName evidence="12">Peroxidase</fullName>
    </submittedName>
</protein>
<dbReference type="SUPFAM" id="SSF54909">
    <property type="entry name" value="Dimeric alpha+beta barrel"/>
    <property type="match status" value="1"/>
</dbReference>
<dbReference type="GO" id="GO:0020037">
    <property type="term" value="F:heme binding"/>
    <property type="evidence" value="ECO:0007669"/>
    <property type="project" value="InterPro"/>
</dbReference>
<feature type="domain" description="DyP dimeric alpha+beta barrel" evidence="11">
    <location>
        <begin position="31"/>
        <end position="177"/>
    </location>
</feature>
<evidence type="ECO:0000256" key="9">
    <source>
        <dbReference type="SAM" id="MobiDB-lite"/>
    </source>
</evidence>
<evidence type="ECO:0000313" key="13">
    <source>
        <dbReference type="Proteomes" id="UP000186657"/>
    </source>
</evidence>
<keyword evidence="6" id="KW-0560">Oxidoreductase</keyword>
<comment type="caution">
    <text evidence="12">The sequence shown here is derived from an EMBL/GenBank/DDBJ whole genome shotgun (WGS) entry which is preliminary data.</text>
</comment>
<dbReference type="EMBL" id="MKZS01000001">
    <property type="protein sequence ID" value="OLT60544.1"/>
    <property type="molecule type" value="Genomic_DNA"/>
</dbReference>
<evidence type="ECO:0000259" key="10">
    <source>
        <dbReference type="Pfam" id="PF20628"/>
    </source>
</evidence>
<dbReference type="Pfam" id="PF21105">
    <property type="entry name" value="DyP_N"/>
    <property type="match status" value="1"/>
</dbReference>
<comment type="cofactor">
    <cofactor evidence="1">
        <name>heme b</name>
        <dbReference type="ChEBI" id="CHEBI:60344"/>
    </cofactor>
</comment>
<dbReference type="PANTHER" id="PTHR30521">
    <property type="entry name" value="DEFERROCHELATASE/PEROXIDASE"/>
    <property type="match status" value="1"/>
</dbReference>
<evidence type="ECO:0000256" key="4">
    <source>
        <dbReference type="ARBA" id="ARBA00022723"/>
    </source>
</evidence>
<organism evidence="12 13">
    <name type="scientific">Moorena bouillonii PNG</name>
    <dbReference type="NCBI Taxonomy" id="568701"/>
    <lineage>
        <taxon>Bacteria</taxon>
        <taxon>Bacillati</taxon>
        <taxon>Cyanobacteriota</taxon>
        <taxon>Cyanophyceae</taxon>
        <taxon>Coleofasciculales</taxon>
        <taxon>Coleofasciculaceae</taxon>
        <taxon>Moorena</taxon>
    </lineage>
</organism>
<evidence type="ECO:0000256" key="6">
    <source>
        <dbReference type="ARBA" id="ARBA00023002"/>
    </source>
</evidence>
<sequence>MALTEKDLQEIPETGIDPENPGKYQEFLEDLQGNILKGHGRDYSVHLFLKWIPEQVEPAKQWIKSFAQTYVTSARQQADEALKYREQNICGSVFANCLFTRKGYQALGFEPFQIPKDQPFRMGMKNAQIRESLGDPEVTEWEQYFREEIHALILIADDNPDTLSKTVEEIKAQLCEVAVIIHQQDGFILRNNKRQVIEHFGFVDGVSQPLFLKRDIVNAQTKDCNFSLWDPRAPLDIIVVKDPNGKKTDSYGSYLVYRKLEQNVKGFREDKKQLANTLGINNDLAGALVVGRFPDGTPVTKSKVPTSTLTNNFNYQDDFPATKCPFHAHIRKTNPRGDTGRVESSPGFDEALAMEKNHRIARRAMSYGENDPNQTPETGSGLLFLCFQANIENQFNFIQARWSNPDRFVQVGVGSDPLISKPKINQKWPKQWGEAETEDYGFKLWVSMKGGEYFFAPSLSFLTCLA</sequence>
<dbReference type="InterPro" id="IPR048328">
    <property type="entry name" value="Dyp_perox_C"/>
</dbReference>
<evidence type="ECO:0000259" key="11">
    <source>
        <dbReference type="Pfam" id="PF21105"/>
    </source>
</evidence>
<dbReference type="NCBIfam" id="TIGR01413">
    <property type="entry name" value="Dyp_perox_fam"/>
    <property type="match status" value="1"/>
</dbReference>
<feature type="domain" description="Dyp-type peroxidase C-terminal" evidence="10">
    <location>
        <begin position="355"/>
        <end position="404"/>
    </location>
</feature>
<evidence type="ECO:0000256" key="3">
    <source>
        <dbReference type="ARBA" id="ARBA00022617"/>
    </source>
</evidence>
<keyword evidence="13" id="KW-1185">Reference proteome</keyword>
<dbReference type="InterPro" id="IPR011008">
    <property type="entry name" value="Dimeric_a/b-barrel"/>
</dbReference>